<protein>
    <submittedName>
        <fullName evidence="3">Uncharacterized protein</fullName>
    </submittedName>
</protein>
<feature type="compositionally biased region" description="Low complexity" evidence="1">
    <location>
        <begin position="72"/>
        <end position="81"/>
    </location>
</feature>
<evidence type="ECO:0000313" key="2">
    <source>
        <dbReference type="Proteomes" id="UP000095287"/>
    </source>
</evidence>
<dbReference type="AlphaFoldDB" id="A0A1I7Z1U0"/>
<sequence length="200" mass="21742">MTFTSSVSILHGAMFRESITEENEPVPHYPNYFLVLAPSSTFLLRRLPQQTCKSSLTSEPVESGEVATPSNGSVGESGVSSGDDDVNLFLPRVTKTGAVKQLHLPGCRSLFRALKIEWPAAAGSRVSTPRRLPRASSTHLDAGHDEAANMEHLGNLRIAAPISTNSSRRDRPEMKSALANVCLLYFVSVVHLWRSASRNG</sequence>
<reference evidence="3" key="1">
    <citation type="submission" date="2016-11" db="UniProtKB">
        <authorList>
            <consortium name="WormBaseParasite"/>
        </authorList>
    </citation>
    <scope>IDENTIFICATION</scope>
</reference>
<feature type="region of interest" description="Disordered" evidence="1">
    <location>
        <begin position="54"/>
        <end position="81"/>
    </location>
</feature>
<name>A0A1I7Z1U0_9BILA</name>
<keyword evidence="2" id="KW-1185">Reference proteome</keyword>
<evidence type="ECO:0000256" key="1">
    <source>
        <dbReference type="SAM" id="MobiDB-lite"/>
    </source>
</evidence>
<organism evidence="2 3">
    <name type="scientific">Steinernema glaseri</name>
    <dbReference type="NCBI Taxonomy" id="37863"/>
    <lineage>
        <taxon>Eukaryota</taxon>
        <taxon>Metazoa</taxon>
        <taxon>Ecdysozoa</taxon>
        <taxon>Nematoda</taxon>
        <taxon>Chromadorea</taxon>
        <taxon>Rhabditida</taxon>
        <taxon>Tylenchina</taxon>
        <taxon>Panagrolaimomorpha</taxon>
        <taxon>Strongyloidoidea</taxon>
        <taxon>Steinernematidae</taxon>
        <taxon>Steinernema</taxon>
    </lineage>
</organism>
<dbReference type="Proteomes" id="UP000095287">
    <property type="component" value="Unplaced"/>
</dbReference>
<evidence type="ECO:0000313" key="3">
    <source>
        <dbReference type="WBParaSite" id="L893_g21917.t1"/>
    </source>
</evidence>
<proteinExistence type="predicted"/>
<dbReference type="WBParaSite" id="L893_g21917.t1">
    <property type="protein sequence ID" value="L893_g21917.t1"/>
    <property type="gene ID" value="L893_g21917"/>
</dbReference>
<accession>A0A1I7Z1U0</accession>